<dbReference type="Proteomes" id="UP000013085">
    <property type="component" value="Unassembled WGS sequence"/>
</dbReference>
<dbReference type="AlphaFoldDB" id="A0A0E2HMZ7"/>
<reference evidence="1 2" key="1">
    <citation type="submission" date="2013-01" db="EMBL/GenBank/DDBJ databases">
        <title>The Genome Sequence of Clostridium clostridioforme 90A8.</title>
        <authorList>
            <consortium name="The Broad Institute Genome Sequencing Platform"/>
            <person name="Earl A."/>
            <person name="Ward D."/>
            <person name="Feldgarden M."/>
            <person name="Gevers D."/>
            <person name="Courvalin P."/>
            <person name="Lambert T."/>
            <person name="Walker B."/>
            <person name="Young S.K."/>
            <person name="Zeng Q."/>
            <person name="Gargeya S."/>
            <person name="Fitzgerald M."/>
            <person name="Haas B."/>
            <person name="Abouelleil A."/>
            <person name="Alvarado L."/>
            <person name="Arachchi H.M."/>
            <person name="Berlin A.M."/>
            <person name="Chapman S.B."/>
            <person name="Dewar J."/>
            <person name="Goldberg J."/>
            <person name="Griggs A."/>
            <person name="Gujja S."/>
            <person name="Hansen M."/>
            <person name="Howarth C."/>
            <person name="Imamovic A."/>
            <person name="Larimer J."/>
            <person name="McCowan C."/>
            <person name="Murphy C."/>
            <person name="Neiman D."/>
            <person name="Pearson M."/>
            <person name="Priest M."/>
            <person name="Roberts A."/>
            <person name="Saif S."/>
            <person name="Shea T."/>
            <person name="Sisk P."/>
            <person name="Sykes S."/>
            <person name="Wortman J."/>
            <person name="Nusbaum C."/>
            <person name="Birren B."/>
        </authorList>
    </citation>
    <scope>NUCLEOTIDE SEQUENCE [LARGE SCALE GENOMIC DNA]</scope>
    <source>
        <strain evidence="1 2">90A8</strain>
    </source>
</reference>
<evidence type="ECO:0000313" key="1">
    <source>
        <dbReference type="EMBL" id="ENZ13424.1"/>
    </source>
</evidence>
<dbReference type="GeneID" id="57961552"/>
<protein>
    <submittedName>
        <fullName evidence="1">Uncharacterized protein</fullName>
    </submittedName>
</protein>
<dbReference type="PATRIC" id="fig|999408.3.peg.3167"/>
<dbReference type="RefSeq" id="WP_002588264.1">
    <property type="nucleotide sequence ID" value="NZ_KB851022.1"/>
</dbReference>
<evidence type="ECO:0000313" key="2">
    <source>
        <dbReference type="Proteomes" id="UP000013085"/>
    </source>
</evidence>
<name>A0A0E2HMZ7_9FIRM</name>
<proteinExistence type="predicted"/>
<accession>A0A0E2HMZ7</accession>
<organism evidence="1 2">
    <name type="scientific">[Clostridium] clostridioforme 90A8</name>
    <dbReference type="NCBI Taxonomy" id="999408"/>
    <lineage>
        <taxon>Bacteria</taxon>
        <taxon>Bacillati</taxon>
        <taxon>Bacillota</taxon>
        <taxon>Clostridia</taxon>
        <taxon>Lachnospirales</taxon>
        <taxon>Lachnospiraceae</taxon>
        <taxon>Enterocloster</taxon>
    </lineage>
</organism>
<gene>
    <name evidence="1" type="ORF">HMPREF1090_02929</name>
</gene>
<dbReference type="HOGENOM" id="CLU_2648083_0_0_9"/>
<sequence>MTEQRKRSLTRWILSKNRMGRQAALARFRNRSVSQFFYSADNLDNDVWEMRSLANESQRDVKQTILDLAVALGKEL</sequence>
<dbReference type="EMBL" id="AGYR01000033">
    <property type="protein sequence ID" value="ENZ13424.1"/>
    <property type="molecule type" value="Genomic_DNA"/>
</dbReference>
<comment type="caution">
    <text evidence="1">The sequence shown here is derived from an EMBL/GenBank/DDBJ whole genome shotgun (WGS) entry which is preliminary data.</text>
</comment>